<dbReference type="InterPro" id="IPR027417">
    <property type="entry name" value="P-loop_NTPase"/>
</dbReference>
<dbReference type="Pfam" id="PF24883">
    <property type="entry name" value="NPHP3_N"/>
    <property type="match status" value="1"/>
</dbReference>
<dbReference type="Proteomes" id="UP001249851">
    <property type="component" value="Unassembled WGS sequence"/>
</dbReference>
<name>A0AAD9PZJ7_ACRCE</name>
<feature type="domain" description="Nephrocystin 3-like N-terminal" evidence="3">
    <location>
        <begin position="400"/>
        <end position="537"/>
    </location>
</feature>
<organism evidence="4 5">
    <name type="scientific">Acropora cervicornis</name>
    <name type="common">Staghorn coral</name>
    <dbReference type="NCBI Taxonomy" id="6130"/>
    <lineage>
        <taxon>Eukaryota</taxon>
        <taxon>Metazoa</taxon>
        <taxon>Cnidaria</taxon>
        <taxon>Anthozoa</taxon>
        <taxon>Hexacorallia</taxon>
        <taxon>Scleractinia</taxon>
        <taxon>Astrocoeniina</taxon>
        <taxon>Acroporidae</taxon>
        <taxon>Acropora</taxon>
    </lineage>
</organism>
<dbReference type="EMBL" id="JARQWQ010000092">
    <property type="protein sequence ID" value="KAK2551921.1"/>
    <property type="molecule type" value="Genomic_DNA"/>
</dbReference>
<proteinExistence type="predicted"/>
<evidence type="ECO:0000256" key="2">
    <source>
        <dbReference type="SAM" id="MobiDB-lite"/>
    </source>
</evidence>
<dbReference type="InterPro" id="IPR011990">
    <property type="entry name" value="TPR-like_helical_dom_sf"/>
</dbReference>
<feature type="compositionally biased region" description="Basic and acidic residues" evidence="2">
    <location>
        <begin position="274"/>
        <end position="301"/>
    </location>
</feature>
<evidence type="ECO:0000313" key="4">
    <source>
        <dbReference type="EMBL" id="KAK2551921.1"/>
    </source>
</evidence>
<dbReference type="AlphaFoldDB" id="A0AAD9PZJ7"/>
<dbReference type="InterPro" id="IPR056884">
    <property type="entry name" value="NPHP3-like_N"/>
</dbReference>
<reference evidence="4" key="2">
    <citation type="journal article" date="2023" name="Science">
        <title>Genomic signatures of disease resistance in endangered staghorn corals.</title>
        <authorList>
            <person name="Vollmer S.V."/>
            <person name="Selwyn J.D."/>
            <person name="Despard B.A."/>
            <person name="Roesel C.L."/>
        </authorList>
    </citation>
    <scope>NUCLEOTIDE SEQUENCE</scope>
    <source>
        <strain evidence="4">K2</strain>
    </source>
</reference>
<keyword evidence="5" id="KW-1185">Reference proteome</keyword>
<dbReference type="Gene3D" id="3.40.50.300">
    <property type="entry name" value="P-loop containing nucleotide triphosphate hydrolases"/>
    <property type="match status" value="1"/>
</dbReference>
<comment type="caution">
    <text evidence="4">The sequence shown here is derived from an EMBL/GenBank/DDBJ whole genome shotgun (WGS) entry which is preliminary data.</text>
</comment>
<evidence type="ECO:0000259" key="3">
    <source>
        <dbReference type="Pfam" id="PF24883"/>
    </source>
</evidence>
<feature type="compositionally biased region" description="Polar residues" evidence="2">
    <location>
        <begin position="252"/>
        <end position="267"/>
    </location>
</feature>
<dbReference type="SMART" id="SM00028">
    <property type="entry name" value="TPR"/>
    <property type="match status" value="3"/>
</dbReference>
<dbReference type="InterPro" id="IPR019734">
    <property type="entry name" value="TPR_rpt"/>
</dbReference>
<dbReference type="SUPFAM" id="SSF52540">
    <property type="entry name" value="P-loop containing nucleoside triphosphate hydrolases"/>
    <property type="match status" value="1"/>
</dbReference>
<feature type="region of interest" description="Disordered" evidence="2">
    <location>
        <begin position="252"/>
        <end position="313"/>
    </location>
</feature>
<dbReference type="PANTHER" id="PTHR47691">
    <property type="entry name" value="REGULATOR-RELATED"/>
    <property type="match status" value="1"/>
</dbReference>
<dbReference type="Pfam" id="PF13374">
    <property type="entry name" value="TPR_10"/>
    <property type="match status" value="2"/>
</dbReference>
<dbReference type="PANTHER" id="PTHR47691:SF3">
    <property type="entry name" value="HTH-TYPE TRANSCRIPTIONAL REGULATOR RV0890C-RELATED"/>
    <property type="match status" value="1"/>
</dbReference>
<reference evidence="4" key="1">
    <citation type="journal article" date="2023" name="G3 (Bethesda)">
        <title>Whole genome assembly and annotation of the endangered Caribbean coral Acropora cervicornis.</title>
        <authorList>
            <person name="Selwyn J.D."/>
            <person name="Vollmer S.V."/>
        </authorList>
    </citation>
    <scope>NUCLEOTIDE SEQUENCE</scope>
    <source>
        <strain evidence="4">K2</strain>
    </source>
</reference>
<evidence type="ECO:0000313" key="5">
    <source>
        <dbReference type="Proteomes" id="UP001249851"/>
    </source>
</evidence>
<evidence type="ECO:0000256" key="1">
    <source>
        <dbReference type="ARBA" id="ARBA00022737"/>
    </source>
</evidence>
<sequence>MEGGDKKAIYLIRENFEDSVCKRGIACAVSFQGEVFLLTSSSVVKEVKANEKPKKLIAQRFSRKHFGEYQAEVSIYTTIDKFTFLKIDNECKLSNVKENWSTDHPNFIVQVPSPSESRALAKSPFCESLRPKVKSVAFECNGNNTIIEVNTPIERTSILGAPIFLETKTTQRRKSDKFVIGVVGLSSKELRSCYLNDNVLDLVSFKQKGGIVETQTRVIKSAQTNEPVEQEMLFCEQEEGNGATDIQRPVEQGTNQVTGQATSSVGPSESEEATSVKDSVEETEKCEIRNRPHQSTRREEVDAPLTNHAELNRPSNNFRRTLLNKPTSCIRHKFYDEICTALDQDHPLGNDYNILGENIGLKKDTLQGLSKLRQKFPHFVSRKTNELSHIVEYLDPENKQCQGVFIDGAPGIGKTILATEAANNLRNDKMNVIVAYIDCKDIKSFESFAGTVMEQVCRSPSVDDPAAEIKKRLNASNYYFYILFLDNFECFLDKNNNQQKDQPSTAAVPSRDCREKVLSFIGEIANYPTNIKFLVTSSEKVPFLPMLAMKEIHLNPFDKDESSELLEKVRCGDKISDEKSEELCEICSGIPLVLHTLISSQMDLLGLLEHFGKSPPEERTNLLWRMKTVLKEKKIEECLKLCFQRLTPQAQLTLLRLCLYKGLFTPEKAAKIFSCPKSSEHDLRDNVLELGRCNLLHQQKSQDTIAIKYTFLRVIREHFKLKAKQEYREEIQHARSLLIDYLISFLKETFMVFLGKNSVKSAIEEFSAEKENVMQLVEWIDKGEMDEERIKKCIDVFNVVGEMLAKMMAKLSYRTVYESLAKKCREMGDERRLGECLTSLGIKEIFNCICANGLCKKSIGRARRCLDQADEIQTNLRVNKGNSRAQCLAKLGRCRARSGDTELGKAMIEEAIRIRKAAVQTPDDHEEEGGENVCHVMLGATYNDKAEAVNIRKNQVMPIYTERLGDHPFTATILNNLSNNYRDMQEFAAAEEYAEQALRIRCKLLADHRDTTKSLFDLGVALKANKKFTEAKKMLEQCKTMQEKVVNDSTFEENTEEELRDVDRLLEVEQLERQDQ</sequence>
<dbReference type="Gene3D" id="1.25.40.10">
    <property type="entry name" value="Tetratricopeptide repeat domain"/>
    <property type="match status" value="1"/>
</dbReference>
<keyword evidence="1" id="KW-0677">Repeat</keyword>
<dbReference type="SUPFAM" id="SSF48452">
    <property type="entry name" value="TPR-like"/>
    <property type="match status" value="1"/>
</dbReference>
<accession>A0AAD9PZJ7</accession>
<protein>
    <recommendedName>
        <fullName evidence="3">Nephrocystin 3-like N-terminal domain-containing protein</fullName>
    </recommendedName>
</protein>
<gene>
    <name evidence="4" type="ORF">P5673_027169</name>
</gene>